<dbReference type="Proteomes" id="UP001165460">
    <property type="component" value="Unassembled WGS sequence"/>
</dbReference>
<evidence type="ECO:0000259" key="7">
    <source>
        <dbReference type="Pfam" id="PF04542"/>
    </source>
</evidence>
<dbReference type="Gene3D" id="1.10.10.10">
    <property type="entry name" value="Winged helix-like DNA-binding domain superfamily/Winged helix DNA-binding domain"/>
    <property type="match status" value="1"/>
</dbReference>
<name>A0ABS9ZUH6_9SPHI</name>
<feature type="domain" description="RNA polymerase sigma factor 70 region 4 type 2" evidence="8">
    <location>
        <begin position="118"/>
        <end position="168"/>
    </location>
</feature>
<dbReference type="InterPro" id="IPR039425">
    <property type="entry name" value="RNA_pol_sigma-70-like"/>
</dbReference>
<dbReference type="PROSITE" id="PS01063">
    <property type="entry name" value="SIGMA70_ECF"/>
    <property type="match status" value="1"/>
</dbReference>
<comment type="similarity">
    <text evidence="1 6">Belongs to the sigma-70 factor family. ECF subfamily.</text>
</comment>
<dbReference type="InterPro" id="IPR036388">
    <property type="entry name" value="WH-like_DNA-bd_sf"/>
</dbReference>
<evidence type="ECO:0000256" key="6">
    <source>
        <dbReference type="RuleBase" id="RU000716"/>
    </source>
</evidence>
<dbReference type="Pfam" id="PF04542">
    <property type="entry name" value="Sigma70_r2"/>
    <property type="match status" value="1"/>
</dbReference>
<dbReference type="EMBL" id="JALGBH010000001">
    <property type="protein sequence ID" value="MCJ0742217.1"/>
    <property type="molecule type" value="Genomic_DNA"/>
</dbReference>
<evidence type="ECO:0000259" key="8">
    <source>
        <dbReference type="Pfam" id="PF08281"/>
    </source>
</evidence>
<evidence type="ECO:0000313" key="10">
    <source>
        <dbReference type="Proteomes" id="UP001165460"/>
    </source>
</evidence>
<evidence type="ECO:0000256" key="1">
    <source>
        <dbReference type="ARBA" id="ARBA00010641"/>
    </source>
</evidence>
<reference evidence="9" key="1">
    <citation type="submission" date="2022-03" db="EMBL/GenBank/DDBJ databases">
        <authorList>
            <person name="Woo C.Y."/>
        </authorList>
    </citation>
    <scope>NUCLEOTIDE SEQUENCE</scope>
    <source>
        <strain evidence="9">CYS-01</strain>
    </source>
</reference>
<gene>
    <name evidence="9" type="ORF">MMF97_05795</name>
</gene>
<keyword evidence="5 6" id="KW-0804">Transcription</keyword>
<dbReference type="InterPro" id="IPR014284">
    <property type="entry name" value="RNA_pol_sigma-70_dom"/>
</dbReference>
<comment type="caution">
    <text evidence="9">The sequence shown here is derived from an EMBL/GenBank/DDBJ whole genome shotgun (WGS) entry which is preliminary data.</text>
</comment>
<dbReference type="CDD" id="cd06171">
    <property type="entry name" value="Sigma70_r4"/>
    <property type="match status" value="1"/>
</dbReference>
<protein>
    <recommendedName>
        <fullName evidence="6">RNA polymerase sigma factor</fullName>
    </recommendedName>
</protein>
<keyword evidence="3 6" id="KW-0731">Sigma factor</keyword>
<dbReference type="InterPro" id="IPR000838">
    <property type="entry name" value="RNA_pol_sigma70_ECF_CS"/>
</dbReference>
<dbReference type="InterPro" id="IPR013249">
    <property type="entry name" value="RNA_pol_sigma70_r4_t2"/>
</dbReference>
<dbReference type="SUPFAM" id="SSF88659">
    <property type="entry name" value="Sigma3 and sigma4 domains of RNA polymerase sigma factors"/>
    <property type="match status" value="1"/>
</dbReference>
<proteinExistence type="inferred from homology"/>
<evidence type="ECO:0000256" key="4">
    <source>
        <dbReference type="ARBA" id="ARBA00023125"/>
    </source>
</evidence>
<keyword evidence="4 6" id="KW-0238">DNA-binding</keyword>
<evidence type="ECO:0000256" key="2">
    <source>
        <dbReference type="ARBA" id="ARBA00023015"/>
    </source>
</evidence>
<keyword evidence="10" id="KW-1185">Reference proteome</keyword>
<dbReference type="Gene3D" id="1.10.1740.10">
    <property type="match status" value="1"/>
</dbReference>
<dbReference type="PANTHER" id="PTHR43133">
    <property type="entry name" value="RNA POLYMERASE ECF-TYPE SIGMA FACTO"/>
    <property type="match status" value="1"/>
</dbReference>
<dbReference type="NCBIfam" id="TIGR02937">
    <property type="entry name" value="sigma70-ECF"/>
    <property type="match status" value="1"/>
</dbReference>
<dbReference type="PANTHER" id="PTHR43133:SF8">
    <property type="entry name" value="RNA POLYMERASE SIGMA FACTOR HI_1459-RELATED"/>
    <property type="match status" value="1"/>
</dbReference>
<evidence type="ECO:0000313" key="9">
    <source>
        <dbReference type="EMBL" id="MCJ0742217.1"/>
    </source>
</evidence>
<accession>A0ABS9ZUH6</accession>
<organism evidence="9 10">
    <name type="scientific">Pedobacter montanisoli</name>
    <dbReference type="NCBI Taxonomy" id="2923277"/>
    <lineage>
        <taxon>Bacteria</taxon>
        <taxon>Pseudomonadati</taxon>
        <taxon>Bacteroidota</taxon>
        <taxon>Sphingobacteriia</taxon>
        <taxon>Sphingobacteriales</taxon>
        <taxon>Sphingobacteriaceae</taxon>
        <taxon>Pedobacter</taxon>
    </lineage>
</organism>
<evidence type="ECO:0000256" key="5">
    <source>
        <dbReference type="ARBA" id="ARBA00023163"/>
    </source>
</evidence>
<dbReference type="SUPFAM" id="SSF88946">
    <property type="entry name" value="Sigma2 domain of RNA polymerase sigma factors"/>
    <property type="match status" value="1"/>
</dbReference>
<dbReference type="RefSeq" id="WP_243360492.1">
    <property type="nucleotide sequence ID" value="NZ_JALGBH010000001.1"/>
</dbReference>
<keyword evidence="2 6" id="KW-0805">Transcription regulation</keyword>
<dbReference type="InterPro" id="IPR013325">
    <property type="entry name" value="RNA_pol_sigma_r2"/>
</dbReference>
<feature type="domain" description="RNA polymerase sigma-70 region 2" evidence="7">
    <location>
        <begin position="20"/>
        <end position="86"/>
    </location>
</feature>
<dbReference type="InterPro" id="IPR007627">
    <property type="entry name" value="RNA_pol_sigma70_r2"/>
</dbReference>
<evidence type="ECO:0000256" key="3">
    <source>
        <dbReference type="ARBA" id="ARBA00023082"/>
    </source>
</evidence>
<dbReference type="Pfam" id="PF08281">
    <property type="entry name" value="Sigma70_r4_2"/>
    <property type="match status" value="1"/>
</dbReference>
<sequence>MDDIYVRKVCAGDTEAFRYFVEQYKALSISLAVSVVKDEFVAEEVVQDAFINAFRGIKNFKFKSKFSSWFYRIVLNEAFRRLKKMQKEIVDFRHSYDEEIADESEVLTLQQNEQVHLINEALKLLPARESLVLRLFYLQEESIKEVAAITGWTEIYIKVTLHRARKNMHAAIKSLLKKSNNS</sequence>
<dbReference type="InterPro" id="IPR013324">
    <property type="entry name" value="RNA_pol_sigma_r3/r4-like"/>
</dbReference>